<feature type="region of interest" description="Disordered" evidence="5">
    <location>
        <begin position="278"/>
        <end position="321"/>
    </location>
</feature>
<dbReference type="InterPro" id="IPR018253">
    <property type="entry name" value="DnaJ_domain_CS"/>
</dbReference>
<name>A0AAE1SPN5_9SOLA</name>
<dbReference type="GO" id="GO:0006457">
    <property type="term" value="P:protein folding"/>
    <property type="evidence" value="ECO:0007669"/>
    <property type="project" value="InterPro"/>
</dbReference>
<keyword evidence="4" id="KW-0862">Zinc</keyword>
<dbReference type="Gene3D" id="2.60.260.20">
    <property type="entry name" value="Urease metallochaperone UreE, N-terminal domain"/>
    <property type="match status" value="2"/>
</dbReference>
<dbReference type="FunFam" id="2.60.260.20:FF:000003">
    <property type="entry name" value="DnaJ subfamily A member 2"/>
    <property type="match status" value="1"/>
</dbReference>
<proteinExistence type="predicted"/>
<feature type="domain" description="J" evidence="6">
    <location>
        <begin position="13"/>
        <end position="74"/>
    </location>
</feature>
<dbReference type="InterPro" id="IPR001623">
    <property type="entry name" value="DnaJ_domain"/>
</dbReference>
<accession>A0AAE1SPN5</accession>
<organism evidence="7 8">
    <name type="scientific">Anisodus tanguticus</name>
    <dbReference type="NCBI Taxonomy" id="243964"/>
    <lineage>
        <taxon>Eukaryota</taxon>
        <taxon>Viridiplantae</taxon>
        <taxon>Streptophyta</taxon>
        <taxon>Embryophyta</taxon>
        <taxon>Tracheophyta</taxon>
        <taxon>Spermatophyta</taxon>
        <taxon>Magnoliopsida</taxon>
        <taxon>eudicotyledons</taxon>
        <taxon>Gunneridae</taxon>
        <taxon>Pentapetalae</taxon>
        <taxon>asterids</taxon>
        <taxon>lamiids</taxon>
        <taxon>Solanales</taxon>
        <taxon>Solanaceae</taxon>
        <taxon>Solanoideae</taxon>
        <taxon>Hyoscyameae</taxon>
        <taxon>Anisodus</taxon>
    </lineage>
</organism>
<dbReference type="GO" id="GO:0051082">
    <property type="term" value="F:unfolded protein binding"/>
    <property type="evidence" value="ECO:0007669"/>
    <property type="project" value="InterPro"/>
</dbReference>
<keyword evidence="2" id="KW-0677">Repeat</keyword>
<dbReference type="CDD" id="cd06257">
    <property type="entry name" value="DnaJ"/>
    <property type="match status" value="1"/>
</dbReference>
<sequence>MFGRAPKKSDNTKYYEVLGVPNSASQDDLKKAYRKAAIKNHPDKGGDPEKFKEIAQAYEVLSDPEKREIYDQYGEDALKEGMGGAGGGHDPFDIFQSFFGASGFGGGGSSRGRRQRRGEDAVHPLKVSLEELYNGTSKKLSLSRNPETITGDIVFILQQKEHPKFKRKGDDLFVEYTLTLSDALCGFQFVLTHLDNRQLLIKTQPGEVVKPDQFKGINDEGMPMYQRPFMRGKLYIHFSVDFPDTLTPELCKNLEAVLPPRPKTQKTDMELDECEETTLHDVNNIEEEMRRKQQQRAQEAYDEDDDDDMHGGAQRVQCAQQ</sequence>
<dbReference type="Pfam" id="PF00226">
    <property type="entry name" value="DnaJ"/>
    <property type="match status" value="1"/>
</dbReference>
<dbReference type="FunFam" id="1.10.287.110:FF:000012">
    <property type="entry name" value="dnaJ protein homolog"/>
    <property type="match status" value="1"/>
</dbReference>
<evidence type="ECO:0000256" key="2">
    <source>
        <dbReference type="ARBA" id="ARBA00022737"/>
    </source>
</evidence>
<evidence type="ECO:0000259" key="6">
    <source>
        <dbReference type="PROSITE" id="PS50076"/>
    </source>
</evidence>
<dbReference type="GO" id="GO:0008270">
    <property type="term" value="F:zinc ion binding"/>
    <property type="evidence" value="ECO:0007669"/>
    <property type="project" value="UniProtKB-KW"/>
</dbReference>
<evidence type="ECO:0000256" key="3">
    <source>
        <dbReference type="ARBA" id="ARBA00022771"/>
    </source>
</evidence>
<dbReference type="Pfam" id="PF01556">
    <property type="entry name" value="DnaJ_C"/>
    <property type="match status" value="1"/>
</dbReference>
<dbReference type="PROSITE" id="PS50076">
    <property type="entry name" value="DNAJ_2"/>
    <property type="match status" value="1"/>
</dbReference>
<evidence type="ECO:0000313" key="7">
    <source>
        <dbReference type="EMBL" id="KAK4373520.1"/>
    </source>
</evidence>
<dbReference type="InterPro" id="IPR036869">
    <property type="entry name" value="J_dom_sf"/>
</dbReference>
<keyword evidence="1" id="KW-0479">Metal-binding</keyword>
<gene>
    <name evidence="7" type="ORF">RND71_008904</name>
</gene>
<dbReference type="PANTHER" id="PTHR43888">
    <property type="entry name" value="DNAJ-LIKE-2, ISOFORM A-RELATED"/>
    <property type="match status" value="1"/>
</dbReference>
<comment type="caution">
    <text evidence="7">The sequence shown here is derived from an EMBL/GenBank/DDBJ whole genome shotgun (WGS) entry which is preliminary data.</text>
</comment>
<dbReference type="PROSITE" id="PS00636">
    <property type="entry name" value="DNAJ_1"/>
    <property type="match status" value="1"/>
</dbReference>
<evidence type="ECO:0000256" key="4">
    <source>
        <dbReference type="ARBA" id="ARBA00022833"/>
    </source>
</evidence>
<evidence type="ECO:0000256" key="1">
    <source>
        <dbReference type="ARBA" id="ARBA00022723"/>
    </source>
</evidence>
<dbReference type="AlphaFoldDB" id="A0AAE1SPN5"/>
<dbReference type="Proteomes" id="UP001291623">
    <property type="component" value="Unassembled WGS sequence"/>
</dbReference>
<protein>
    <recommendedName>
        <fullName evidence="6">J domain-containing protein</fullName>
    </recommendedName>
</protein>
<dbReference type="EMBL" id="JAVYJV010000004">
    <property type="protein sequence ID" value="KAK4373520.1"/>
    <property type="molecule type" value="Genomic_DNA"/>
</dbReference>
<dbReference type="SUPFAM" id="SSF49493">
    <property type="entry name" value="HSP40/DnaJ peptide-binding domain"/>
    <property type="match status" value="2"/>
</dbReference>
<dbReference type="InterPro" id="IPR008971">
    <property type="entry name" value="HSP40/DnaJ_pept-bd"/>
</dbReference>
<dbReference type="GO" id="GO:0030544">
    <property type="term" value="F:Hsp70 protein binding"/>
    <property type="evidence" value="ECO:0007669"/>
    <property type="project" value="InterPro"/>
</dbReference>
<dbReference type="PRINTS" id="PR00625">
    <property type="entry name" value="JDOMAIN"/>
</dbReference>
<dbReference type="SUPFAM" id="SSF46565">
    <property type="entry name" value="Chaperone J-domain"/>
    <property type="match status" value="1"/>
</dbReference>
<dbReference type="Gene3D" id="1.10.287.110">
    <property type="entry name" value="DnaJ domain"/>
    <property type="match status" value="1"/>
</dbReference>
<dbReference type="SMART" id="SM00271">
    <property type="entry name" value="DnaJ"/>
    <property type="match status" value="1"/>
</dbReference>
<evidence type="ECO:0000256" key="5">
    <source>
        <dbReference type="SAM" id="MobiDB-lite"/>
    </source>
</evidence>
<dbReference type="CDD" id="cd10747">
    <property type="entry name" value="DnaJ_C"/>
    <property type="match status" value="1"/>
</dbReference>
<dbReference type="InterPro" id="IPR002939">
    <property type="entry name" value="DnaJ_C"/>
</dbReference>
<evidence type="ECO:0000313" key="8">
    <source>
        <dbReference type="Proteomes" id="UP001291623"/>
    </source>
</evidence>
<keyword evidence="8" id="KW-1185">Reference proteome</keyword>
<dbReference type="InterPro" id="IPR044713">
    <property type="entry name" value="DNJA1/2-like"/>
</dbReference>
<keyword evidence="3" id="KW-0863">Zinc-finger</keyword>
<reference evidence="7" key="1">
    <citation type="submission" date="2023-12" db="EMBL/GenBank/DDBJ databases">
        <title>Genome assembly of Anisodus tanguticus.</title>
        <authorList>
            <person name="Wang Y.-J."/>
        </authorList>
    </citation>
    <scope>NUCLEOTIDE SEQUENCE</scope>
    <source>
        <strain evidence="7">KB-2021</strain>
        <tissue evidence="7">Leaf</tissue>
    </source>
</reference>